<comment type="pathway">
    <text evidence="4">Lipid metabolism.</text>
</comment>
<feature type="transmembrane region" description="Helical" evidence="24">
    <location>
        <begin position="106"/>
        <end position="124"/>
    </location>
</feature>
<keyword evidence="16" id="KW-0594">Phospholipid biosynthesis</keyword>
<dbReference type="AlphaFoldDB" id="A0A926IH30"/>
<dbReference type="Pfam" id="PF01148">
    <property type="entry name" value="CTP_transf_1"/>
    <property type="match status" value="1"/>
</dbReference>
<feature type="transmembrane region" description="Helical" evidence="24">
    <location>
        <begin position="131"/>
        <end position="155"/>
    </location>
</feature>
<evidence type="ECO:0000256" key="9">
    <source>
        <dbReference type="ARBA" id="ARBA00022516"/>
    </source>
</evidence>
<dbReference type="PANTHER" id="PTHR46382:SF1">
    <property type="entry name" value="PHOSPHATIDATE CYTIDYLYLTRANSFERASE"/>
    <property type="match status" value="1"/>
</dbReference>
<feature type="transmembrane region" description="Helical" evidence="24">
    <location>
        <begin position="175"/>
        <end position="199"/>
    </location>
</feature>
<evidence type="ECO:0000256" key="13">
    <source>
        <dbReference type="ARBA" id="ARBA00022989"/>
    </source>
</evidence>
<feature type="transmembrane region" description="Helical" evidence="24">
    <location>
        <begin position="77"/>
        <end position="94"/>
    </location>
</feature>
<dbReference type="RefSeq" id="WP_262394118.1">
    <property type="nucleotide sequence ID" value="NZ_JACRTD010000001.1"/>
</dbReference>
<keyword evidence="9" id="KW-0444">Lipid biosynthesis</keyword>
<keyword evidence="13 24" id="KW-1133">Transmembrane helix</keyword>
<feature type="transmembrane region" description="Helical" evidence="24">
    <location>
        <begin position="259"/>
        <end position="279"/>
    </location>
</feature>
<evidence type="ECO:0000256" key="20">
    <source>
        <dbReference type="ARBA" id="ARBA00032253"/>
    </source>
</evidence>
<organism evidence="25 26">
    <name type="scientific">Youxingia wuxianensis</name>
    <dbReference type="NCBI Taxonomy" id="2763678"/>
    <lineage>
        <taxon>Bacteria</taxon>
        <taxon>Bacillati</taxon>
        <taxon>Bacillota</taxon>
        <taxon>Clostridia</taxon>
        <taxon>Eubacteriales</taxon>
        <taxon>Oscillospiraceae</taxon>
        <taxon>Youxingia</taxon>
    </lineage>
</organism>
<keyword evidence="17" id="KW-1208">Phospholipid metabolism</keyword>
<keyword evidence="15 24" id="KW-0472">Membrane</keyword>
<evidence type="ECO:0000256" key="8">
    <source>
        <dbReference type="ARBA" id="ARBA00022475"/>
    </source>
</evidence>
<comment type="pathway">
    <text evidence="3">Phospholipid metabolism; CDP-diacylglycerol biosynthesis; CDP-diacylglycerol from sn-glycerol 3-phosphate: step 3/3.</text>
</comment>
<comment type="subcellular location">
    <subcellularLocation>
        <location evidence="2">Cell membrane</location>
        <topology evidence="2">Multi-pass membrane protein</topology>
    </subcellularLocation>
</comment>
<dbReference type="EC" id="2.7.7.41" evidence="6"/>
<dbReference type="GO" id="GO:0016024">
    <property type="term" value="P:CDP-diacylglycerol biosynthetic process"/>
    <property type="evidence" value="ECO:0007669"/>
    <property type="project" value="TreeGrafter"/>
</dbReference>
<evidence type="ECO:0000256" key="24">
    <source>
        <dbReference type="SAM" id="Phobius"/>
    </source>
</evidence>
<keyword evidence="10" id="KW-0808">Transferase</keyword>
<evidence type="ECO:0000256" key="14">
    <source>
        <dbReference type="ARBA" id="ARBA00023098"/>
    </source>
</evidence>
<evidence type="ECO:0000256" key="22">
    <source>
        <dbReference type="ARBA" id="ARBA00032743"/>
    </source>
</evidence>
<evidence type="ECO:0000313" key="26">
    <source>
        <dbReference type="Proteomes" id="UP000623678"/>
    </source>
</evidence>
<dbReference type="Proteomes" id="UP000623678">
    <property type="component" value="Unassembled WGS sequence"/>
</dbReference>
<evidence type="ECO:0000256" key="21">
    <source>
        <dbReference type="ARBA" id="ARBA00032396"/>
    </source>
</evidence>
<evidence type="ECO:0000313" key="25">
    <source>
        <dbReference type="EMBL" id="MBC8584293.1"/>
    </source>
</evidence>
<feature type="transmembrane region" description="Helical" evidence="24">
    <location>
        <begin position="12"/>
        <end position="40"/>
    </location>
</feature>
<evidence type="ECO:0000256" key="17">
    <source>
        <dbReference type="ARBA" id="ARBA00023264"/>
    </source>
</evidence>
<keyword evidence="26" id="KW-1185">Reference proteome</keyword>
<keyword evidence="11 24" id="KW-0812">Transmembrane</keyword>
<dbReference type="EMBL" id="JACRTD010000001">
    <property type="protein sequence ID" value="MBC8584293.1"/>
    <property type="molecule type" value="Genomic_DNA"/>
</dbReference>
<accession>A0A926IH30</accession>
<evidence type="ECO:0000256" key="7">
    <source>
        <dbReference type="ARBA" id="ARBA00019373"/>
    </source>
</evidence>
<gene>
    <name evidence="25" type="ORF">H8705_01690</name>
</gene>
<evidence type="ECO:0000256" key="4">
    <source>
        <dbReference type="ARBA" id="ARBA00005189"/>
    </source>
</evidence>
<evidence type="ECO:0000256" key="3">
    <source>
        <dbReference type="ARBA" id="ARBA00005119"/>
    </source>
</evidence>
<evidence type="ECO:0000256" key="15">
    <source>
        <dbReference type="ARBA" id="ARBA00023136"/>
    </source>
</evidence>
<keyword evidence="8" id="KW-1003">Cell membrane</keyword>
<reference evidence="25" key="1">
    <citation type="submission" date="2020-08" db="EMBL/GenBank/DDBJ databases">
        <title>Genome public.</title>
        <authorList>
            <person name="Liu C."/>
            <person name="Sun Q."/>
        </authorList>
    </citation>
    <scope>NUCLEOTIDE SEQUENCE</scope>
    <source>
        <strain evidence="25">NSJ-64</strain>
    </source>
</reference>
<sequence>MKQRIISSIIGLGILFVVLMFFDTMLLNVALSVISVMALYELLHATGCTKNKLFSILVSAFAAAVPFFSVQLFTRNLMLICYLYVLALFSLLLATHNKLHIDQVAMGFTFSLLVPFSLTIFVYLRDRDGAVLGAFYALIILGSAWLSDTGAYFAGRTFGKHKLAPYISPKKTVEGAVGGLLFAEVTVSLVAFLYSLAVGALGSPIAINYKALLLVVPVLSLVSILGDLSASIIKRQYHVKDFGSIMPGHGGVMDRFDSALMVGPMVFLICMHLPLAQLLH</sequence>
<evidence type="ECO:0000256" key="1">
    <source>
        <dbReference type="ARBA" id="ARBA00001698"/>
    </source>
</evidence>
<evidence type="ECO:0000256" key="2">
    <source>
        <dbReference type="ARBA" id="ARBA00004651"/>
    </source>
</evidence>
<comment type="catalytic activity">
    <reaction evidence="1">
        <text>a 1,2-diacyl-sn-glycero-3-phosphate + CTP + H(+) = a CDP-1,2-diacyl-sn-glycerol + diphosphate</text>
        <dbReference type="Rhea" id="RHEA:16229"/>
        <dbReference type="ChEBI" id="CHEBI:15378"/>
        <dbReference type="ChEBI" id="CHEBI:33019"/>
        <dbReference type="ChEBI" id="CHEBI:37563"/>
        <dbReference type="ChEBI" id="CHEBI:58332"/>
        <dbReference type="ChEBI" id="CHEBI:58608"/>
        <dbReference type="EC" id="2.7.7.41"/>
    </reaction>
</comment>
<comment type="similarity">
    <text evidence="5">Belongs to the CDS family.</text>
</comment>
<keyword evidence="12 25" id="KW-0548">Nucleotidyltransferase</keyword>
<dbReference type="GO" id="GO:0004605">
    <property type="term" value="F:phosphatidate cytidylyltransferase activity"/>
    <property type="evidence" value="ECO:0007669"/>
    <property type="project" value="UniProtKB-EC"/>
</dbReference>
<keyword evidence="14" id="KW-0443">Lipid metabolism</keyword>
<proteinExistence type="inferred from homology"/>
<dbReference type="GO" id="GO:0005886">
    <property type="term" value="C:plasma membrane"/>
    <property type="evidence" value="ECO:0007669"/>
    <property type="project" value="UniProtKB-SubCell"/>
</dbReference>
<name>A0A926IH30_9FIRM</name>
<evidence type="ECO:0000256" key="10">
    <source>
        <dbReference type="ARBA" id="ARBA00022679"/>
    </source>
</evidence>
<dbReference type="PANTHER" id="PTHR46382">
    <property type="entry name" value="PHOSPHATIDATE CYTIDYLYLTRANSFERASE"/>
    <property type="match status" value="1"/>
</dbReference>
<feature type="transmembrane region" description="Helical" evidence="24">
    <location>
        <begin position="52"/>
        <end position="70"/>
    </location>
</feature>
<evidence type="ECO:0000256" key="16">
    <source>
        <dbReference type="ARBA" id="ARBA00023209"/>
    </source>
</evidence>
<evidence type="ECO:0000256" key="23">
    <source>
        <dbReference type="ARBA" id="ARBA00033406"/>
    </source>
</evidence>
<feature type="transmembrane region" description="Helical" evidence="24">
    <location>
        <begin position="211"/>
        <end position="233"/>
    </location>
</feature>
<protein>
    <recommendedName>
        <fullName evidence="7">Phosphatidate cytidylyltransferase</fullName>
        <ecNumber evidence="6">2.7.7.41</ecNumber>
    </recommendedName>
    <alternativeName>
        <fullName evidence="20">CDP-DAG synthase</fullName>
    </alternativeName>
    <alternativeName>
        <fullName evidence="22">CDP-DG synthase</fullName>
    </alternativeName>
    <alternativeName>
        <fullName evidence="18">CDP-diacylglycerol synthase</fullName>
    </alternativeName>
    <alternativeName>
        <fullName evidence="21">CDP-diglyceride pyrophosphorylase</fullName>
    </alternativeName>
    <alternativeName>
        <fullName evidence="23">CDP-diglyceride synthase</fullName>
    </alternativeName>
    <alternativeName>
        <fullName evidence="19">CTP:phosphatidate cytidylyltransferase</fullName>
    </alternativeName>
</protein>
<comment type="caution">
    <text evidence="25">The sequence shown here is derived from an EMBL/GenBank/DDBJ whole genome shotgun (WGS) entry which is preliminary data.</text>
</comment>
<evidence type="ECO:0000256" key="12">
    <source>
        <dbReference type="ARBA" id="ARBA00022695"/>
    </source>
</evidence>
<evidence type="ECO:0000256" key="11">
    <source>
        <dbReference type="ARBA" id="ARBA00022692"/>
    </source>
</evidence>
<evidence type="ECO:0000256" key="5">
    <source>
        <dbReference type="ARBA" id="ARBA00010185"/>
    </source>
</evidence>
<evidence type="ECO:0000256" key="18">
    <source>
        <dbReference type="ARBA" id="ARBA00029893"/>
    </source>
</evidence>
<evidence type="ECO:0000256" key="19">
    <source>
        <dbReference type="ARBA" id="ARBA00031825"/>
    </source>
</evidence>
<evidence type="ECO:0000256" key="6">
    <source>
        <dbReference type="ARBA" id="ARBA00012487"/>
    </source>
</evidence>